<protein>
    <submittedName>
        <fullName evidence="2">Uncharacterized protein</fullName>
    </submittedName>
</protein>
<feature type="chain" id="PRO_5032365310" evidence="1">
    <location>
        <begin position="21"/>
        <end position="196"/>
    </location>
</feature>
<name>A0A840AC21_9PROT</name>
<evidence type="ECO:0000313" key="2">
    <source>
        <dbReference type="EMBL" id="MBB3898637.1"/>
    </source>
</evidence>
<sequence length="196" mass="20209">MTQKRRALIMLLPLALAACAGVTPPETATMPSNYLLGAGDPTRGAIFAASGTFARPGQLQGRPAAAARALANMEYITVALPQDQLMSIRLDGMTELQLLAARREWRAALGVAEAAPAQGVIDGLLAASAALSANEPGRAGAALASPAFTAGPEATLGRLAALPPLPQTARAAEMARLSLDRQIEVPRSVSSLGRHR</sequence>
<organism evidence="2 3">
    <name type="scientific">Roseococcus suduntuyensis</name>
    <dbReference type="NCBI Taxonomy" id="455361"/>
    <lineage>
        <taxon>Bacteria</taxon>
        <taxon>Pseudomonadati</taxon>
        <taxon>Pseudomonadota</taxon>
        <taxon>Alphaproteobacteria</taxon>
        <taxon>Acetobacterales</taxon>
        <taxon>Roseomonadaceae</taxon>
        <taxon>Roseococcus</taxon>
    </lineage>
</organism>
<keyword evidence="1" id="KW-0732">Signal</keyword>
<feature type="signal peptide" evidence="1">
    <location>
        <begin position="1"/>
        <end position="20"/>
    </location>
</feature>
<dbReference type="EMBL" id="JACIDJ010000003">
    <property type="protein sequence ID" value="MBB3898637.1"/>
    <property type="molecule type" value="Genomic_DNA"/>
</dbReference>
<evidence type="ECO:0000313" key="3">
    <source>
        <dbReference type="Proteomes" id="UP000553193"/>
    </source>
</evidence>
<comment type="caution">
    <text evidence="2">The sequence shown here is derived from an EMBL/GenBank/DDBJ whole genome shotgun (WGS) entry which is preliminary data.</text>
</comment>
<accession>A0A840AC21</accession>
<dbReference type="AlphaFoldDB" id="A0A840AC21"/>
<reference evidence="2 3" key="1">
    <citation type="submission" date="2020-08" db="EMBL/GenBank/DDBJ databases">
        <title>Genomic Encyclopedia of Type Strains, Phase IV (KMG-IV): sequencing the most valuable type-strain genomes for metagenomic binning, comparative biology and taxonomic classification.</title>
        <authorList>
            <person name="Goeker M."/>
        </authorList>
    </citation>
    <scope>NUCLEOTIDE SEQUENCE [LARGE SCALE GENOMIC DNA]</scope>
    <source>
        <strain evidence="2 3">DSM 19979</strain>
    </source>
</reference>
<evidence type="ECO:0000256" key="1">
    <source>
        <dbReference type="SAM" id="SignalP"/>
    </source>
</evidence>
<proteinExistence type="predicted"/>
<keyword evidence="3" id="KW-1185">Reference proteome</keyword>
<dbReference type="Proteomes" id="UP000553193">
    <property type="component" value="Unassembled WGS sequence"/>
</dbReference>
<gene>
    <name evidence="2" type="ORF">GGQ83_002080</name>
</gene>
<dbReference type="PROSITE" id="PS51257">
    <property type="entry name" value="PROKAR_LIPOPROTEIN"/>
    <property type="match status" value="1"/>
</dbReference>
<dbReference type="RefSeq" id="WP_184383736.1">
    <property type="nucleotide sequence ID" value="NZ_JACIDJ010000003.1"/>
</dbReference>